<dbReference type="HOGENOM" id="CLU_1687156_0_0_1"/>
<dbReference type="EMBL" id="KB909309">
    <property type="protein sequence ID" value="EOB12592.1"/>
    <property type="molecule type" value="Genomic_DNA"/>
</dbReference>
<name>R0KQV2_NOSB1</name>
<organism evidence="1 2">
    <name type="scientific">Nosema bombycis (strain CQ1 / CVCC 102059)</name>
    <name type="common">Microsporidian parasite</name>
    <name type="synonym">Pebrine of silkworm</name>
    <dbReference type="NCBI Taxonomy" id="578461"/>
    <lineage>
        <taxon>Eukaryota</taxon>
        <taxon>Fungi</taxon>
        <taxon>Fungi incertae sedis</taxon>
        <taxon>Microsporidia</taxon>
        <taxon>Nosematidae</taxon>
        <taxon>Nosema</taxon>
    </lineage>
</organism>
<protein>
    <submittedName>
        <fullName evidence="1">Uncharacterized protein</fullName>
    </submittedName>
</protein>
<dbReference type="OrthoDB" id="1937934at2759"/>
<evidence type="ECO:0000313" key="1">
    <source>
        <dbReference type="EMBL" id="EOB12592.1"/>
    </source>
</evidence>
<dbReference type="Proteomes" id="UP000016927">
    <property type="component" value="Unassembled WGS sequence"/>
</dbReference>
<proteinExistence type="predicted"/>
<reference evidence="1 2" key="1">
    <citation type="journal article" date="2013" name="BMC Genomics">
        <title>Comparative genomics of parasitic silkworm microsporidia reveal an association between genome expansion and host adaptation.</title>
        <authorList>
            <person name="Pan G."/>
            <person name="Xu J."/>
            <person name="Li T."/>
            <person name="Xia Q."/>
            <person name="Liu S.L."/>
            <person name="Zhang G."/>
            <person name="Li S."/>
            <person name="Li C."/>
            <person name="Liu H."/>
            <person name="Yang L."/>
            <person name="Liu T."/>
            <person name="Zhang X."/>
            <person name="Wu Z."/>
            <person name="Fan W."/>
            <person name="Dang X."/>
            <person name="Xiang H."/>
            <person name="Tao M."/>
            <person name="Li Y."/>
            <person name="Hu J."/>
            <person name="Li Z."/>
            <person name="Lin L."/>
            <person name="Luo J."/>
            <person name="Geng L."/>
            <person name="Wang L."/>
            <person name="Long M."/>
            <person name="Wan Y."/>
            <person name="He N."/>
            <person name="Zhang Z."/>
            <person name="Lu C."/>
            <person name="Keeling P.J."/>
            <person name="Wang J."/>
            <person name="Xiang Z."/>
            <person name="Zhou Z."/>
        </authorList>
    </citation>
    <scope>NUCLEOTIDE SEQUENCE [LARGE SCALE GENOMIC DNA]</scope>
    <source>
        <strain evidence="2">CQ1 / CVCC 102059</strain>
    </source>
</reference>
<keyword evidence="2" id="KW-1185">Reference proteome</keyword>
<gene>
    <name evidence="1" type="ORF">NBO_401g0007</name>
</gene>
<sequence>MFFNDFKKALKACQKQILLDHKKIKYDKNPEYYRKKGLNEHLEPETREEILVIVPKNFHIPQNEFLEVKNVLDYEDTTSKMIKLKGTPYELEKYQNNEFVIDLPGNFFPLINGKIKEFEDIYGDKIKIKKTLEGCQVVGRSKEIKKYIIDLNFEYT</sequence>
<dbReference type="VEuPathDB" id="MicrosporidiaDB:NBO_401g0007"/>
<accession>R0KQV2</accession>
<evidence type="ECO:0000313" key="2">
    <source>
        <dbReference type="Proteomes" id="UP000016927"/>
    </source>
</evidence>
<dbReference type="AlphaFoldDB" id="R0KQV2"/>